<proteinExistence type="predicted"/>
<evidence type="ECO:0000313" key="3">
    <source>
        <dbReference type="Proteomes" id="UP001217089"/>
    </source>
</evidence>
<sequence length="79" mass="9039">MIGYYRLSASNNIAQINVDVLCTVTVSTRPFHNRPMLNVTFIYLFIYFISFHFGEGAAFFPTLDGMKCVNCTLESLKKF</sequence>
<name>A0ABQ9FMG1_TEGGR</name>
<reference evidence="2 3" key="1">
    <citation type="submission" date="2022-12" db="EMBL/GenBank/DDBJ databases">
        <title>Chromosome-level genome of Tegillarca granosa.</title>
        <authorList>
            <person name="Kim J."/>
        </authorList>
    </citation>
    <scope>NUCLEOTIDE SEQUENCE [LARGE SCALE GENOMIC DNA]</scope>
    <source>
        <strain evidence="2">Teg-2019</strain>
        <tissue evidence="2">Adductor muscle</tissue>
    </source>
</reference>
<evidence type="ECO:0000256" key="1">
    <source>
        <dbReference type="SAM" id="Phobius"/>
    </source>
</evidence>
<dbReference type="Proteomes" id="UP001217089">
    <property type="component" value="Unassembled WGS sequence"/>
</dbReference>
<organism evidence="2 3">
    <name type="scientific">Tegillarca granosa</name>
    <name type="common">Malaysian cockle</name>
    <name type="synonym">Anadara granosa</name>
    <dbReference type="NCBI Taxonomy" id="220873"/>
    <lineage>
        <taxon>Eukaryota</taxon>
        <taxon>Metazoa</taxon>
        <taxon>Spiralia</taxon>
        <taxon>Lophotrochozoa</taxon>
        <taxon>Mollusca</taxon>
        <taxon>Bivalvia</taxon>
        <taxon>Autobranchia</taxon>
        <taxon>Pteriomorphia</taxon>
        <taxon>Arcoida</taxon>
        <taxon>Arcoidea</taxon>
        <taxon>Arcidae</taxon>
        <taxon>Tegillarca</taxon>
    </lineage>
</organism>
<gene>
    <name evidence="2" type="ORF">KUTeg_003002</name>
</gene>
<keyword evidence="1" id="KW-0472">Membrane</keyword>
<accession>A0ABQ9FMG1</accession>
<evidence type="ECO:0000313" key="2">
    <source>
        <dbReference type="EMBL" id="KAJ8317911.1"/>
    </source>
</evidence>
<comment type="caution">
    <text evidence="2">The sequence shown here is derived from an EMBL/GenBank/DDBJ whole genome shotgun (WGS) entry which is preliminary data.</text>
</comment>
<keyword evidence="1" id="KW-1133">Transmembrane helix</keyword>
<feature type="transmembrane region" description="Helical" evidence="1">
    <location>
        <begin position="36"/>
        <end position="54"/>
    </location>
</feature>
<keyword evidence="1" id="KW-0812">Transmembrane</keyword>
<dbReference type="EMBL" id="JARBDR010000214">
    <property type="protein sequence ID" value="KAJ8317911.1"/>
    <property type="molecule type" value="Genomic_DNA"/>
</dbReference>
<protein>
    <submittedName>
        <fullName evidence="2">Uncharacterized protein</fullName>
    </submittedName>
</protein>
<keyword evidence="3" id="KW-1185">Reference proteome</keyword>